<keyword evidence="5" id="KW-0999">Mitochondrion inner membrane</keyword>
<dbReference type="FunFam" id="1.50.40.10:FF:000088">
    <property type="entry name" value="Mitochondrial carrier protein RIM2"/>
    <property type="match status" value="1"/>
</dbReference>
<dbReference type="Proteomes" id="UP000187013">
    <property type="component" value="Unassembled WGS sequence"/>
</dbReference>
<gene>
    <name evidence="12" type="ORF">ZYGR_0AF04660</name>
</gene>
<evidence type="ECO:0000313" key="12">
    <source>
        <dbReference type="EMBL" id="GAV51994.1"/>
    </source>
</evidence>
<protein>
    <recommendedName>
        <fullName evidence="14">Mitochondrial carrier protein RIM2</fullName>
    </recommendedName>
</protein>
<evidence type="ECO:0000256" key="8">
    <source>
        <dbReference type="ARBA" id="ARBA00023136"/>
    </source>
</evidence>
<dbReference type="PRINTS" id="PR00926">
    <property type="entry name" value="MITOCARRIER"/>
</dbReference>
<dbReference type="PANTHER" id="PTHR45829">
    <property type="entry name" value="MITOCHONDRIAL CARRIER PROTEIN RIM2"/>
    <property type="match status" value="1"/>
</dbReference>
<dbReference type="InterPro" id="IPR023395">
    <property type="entry name" value="MCP_dom_sf"/>
</dbReference>
<evidence type="ECO:0000256" key="11">
    <source>
        <dbReference type="RuleBase" id="RU000488"/>
    </source>
</evidence>
<dbReference type="InterPro" id="IPR018108">
    <property type="entry name" value="MCP_transmembrane"/>
</dbReference>
<accession>A0A1Q3A8E6</accession>
<evidence type="ECO:0000256" key="7">
    <source>
        <dbReference type="ARBA" id="ARBA00023128"/>
    </source>
</evidence>
<dbReference type="SUPFAM" id="SSF103506">
    <property type="entry name" value="Mitochondrial carrier"/>
    <property type="match status" value="1"/>
</dbReference>
<keyword evidence="2 11" id="KW-0813">Transport</keyword>
<keyword evidence="8 10" id="KW-0472">Membrane</keyword>
<dbReference type="GO" id="GO:0005743">
    <property type="term" value="C:mitochondrial inner membrane"/>
    <property type="evidence" value="ECO:0007669"/>
    <property type="project" value="UniProtKB-SubCell"/>
</dbReference>
<evidence type="ECO:0000256" key="5">
    <source>
        <dbReference type="ARBA" id="ARBA00022792"/>
    </source>
</evidence>
<dbReference type="PANTHER" id="PTHR45829:SF4">
    <property type="entry name" value="MITOCHONDRIAL CARRIER PROTEIN RIM2"/>
    <property type="match status" value="1"/>
</dbReference>
<evidence type="ECO:0000256" key="10">
    <source>
        <dbReference type="PROSITE-ProRule" id="PRU00282"/>
    </source>
</evidence>
<evidence type="ECO:0000256" key="2">
    <source>
        <dbReference type="ARBA" id="ARBA00022448"/>
    </source>
</evidence>
<evidence type="ECO:0000256" key="4">
    <source>
        <dbReference type="ARBA" id="ARBA00022737"/>
    </source>
</evidence>
<name>A0A1Q3A8E6_ZYGRO</name>
<dbReference type="GO" id="GO:0015218">
    <property type="term" value="F:pyrimidine nucleotide transmembrane transporter activity"/>
    <property type="evidence" value="ECO:0007669"/>
    <property type="project" value="InterPro"/>
</dbReference>
<evidence type="ECO:0000256" key="1">
    <source>
        <dbReference type="ARBA" id="ARBA00004448"/>
    </source>
</evidence>
<dbReference type="GO" id="GO:1990519">
    <property type="term" value="P:pyrimidine nucleotide import into mitochondrion"/>
    <property type="evidence" value="ECO:0007669"/>
    <property type="project" value="TreeGrafter"/>
</dbReference>
<comment type="similarity">
    <text evidence="11">Belongs to the mitochondrial carrier (TC 2.A.29) family.</text>
</comment>
<organism evidence="12 13">
    <name type="scientific">Zygosaccharomyces rouxii</name>
    <dbReference type="NCBI Taxonomy" id="4956"/>
    <lineage>
        <taxon>Eukaryota</taxon>
        <taxon>Fungi</taxon>
        <taxon>Dikarya</taxon>
        <taxon>Ascomycota</taxon>
        <taxon>Saccharomycotina</taxon>
        <taxon>Saccharomycetes</taxon>
        <taxon>Saccharomycetales</taxon>
        <taxon>Saccharomycetaceae</taxon>
        <taxon>Zygosaccharomyces</taxon>
    </lineage>
</organism>
<keyword evidence="4" id="KW-0677">Repeat</keyword>
<dbReference type="Gene3D" id="1.50.40.10">
    <property type="entry name" value="Mitochondrial carrier domain"/>
    <property type="match status" value="2"/>
</dbReference>
<evidence type="ECO:0008006" key="14">
    <source>
        <dbReference type="Google" id="ProtNLM"/>
    </source>
</evidence>
<reference evidence="12 13" key="1">
    <citation type="submission" date="2016-08" db="EMBL/GenBank/DDBJ databases">
        <title>Draft genome sequence of allopolyploid Zygosaccharomyces rouxii.</title>
        <authorList>
            <person name="Watanabe J."/>
            <person name="Uehara K."/>
            <person name="Mogi Y."/>
            <person name="Tsukioka Y."/>
        </authorList>
    </citation>
    <scope>NUCLEOTIDE SEQUENCE [LARGE SCALE GENOMIC DNA]</scope>
    <source>
        <strain evidence="12 13">NBRC 110957</strain>
    </source>
</reference>
<keyword evidence="3 10" id="KW-0812">Transmembrane</keyword>
<dbReference type="EMBL" id="BDGX01000032">
    <property type="protein sequence ID" value="GAV51994.1"/>
    <property type="molecule type" value="Genomic_DNA"/>
</dbReference>
<dbReference type="Pfam" id="PF00153">
    <property type="entry name" value="Mito_carr"/>
    <property type="match status" value="3"/>
</dbReference>
<comment type="caution">
    <text evidence="12">The sequence shown here is derived from an EMBL/GenBank/DDBJ whole genome shotgun (WGS) entry which is preliminary data.</text>
</comment>
<comment type="subcellular location">
    <subcellularLocation>
        <location evidence="1">Mitochondrion inner membrane</location>
        <topology evidence="1">Multi-pass membrane protein</topology>
    </subcellularLocation>
</comment>
<feature type="repeat" description="Solcar" evidence="10">
    <location>
        <begin position="296"/>
        <end position="385"/>
    </location>
</feature>
<evidence type="ECO:0000256" key="9">
    <source>
        <dbReference type="ARBA" id="ARBA00093195"/>
    </source>
</evidence>
<dbReference type="PROSITE" id="PS50920">
    <property type="entry name" value="SOLCAR"/>
    <property type="match status" value="3"/>
</dbReference>
<feature type="repeat" description="Solcar" evidence="10">
    <location>
        <begin position="186"/>
        <end position="273"/>
    </location>
</feature>
<proteinExistence type="inferred from homology"/>
<feature type="repeat" description="Solcar" evidence="10">
    <location>
        <begin position="64"/>
        <end position="176"/>
    </location>
</feature>
<comment type="catalytic activity">
    <reaction evidence="9">
        <text>5-methyl-UTP(out) + UTP(in) = 5-methyl-UTP(in) + UTP(out)</text>
        <dbReference type="Rhea" id="RHEA:73523"/>
        <dbReference type="ChEBI" id="CHEBI:46398"/>
        <dbReference type="ChEBI" id="CHEBI:63527"/>
    </reaction>
</comment>
<keyword evidence="7" id="KW-0496">Mitochondrion</keyword>
<evidence type="ECO:0000256" key="3">
    <source>
        <dbReference type="ARBA" id="ARBA00022692"/>
    </source>
</evidence>
<dbReference type="FunFam" id="1.50.40.10:FF:000079">
    <property type="entry name" value="Mitochondrial carrier protein RIM2"/>
    <property type="match status" value="1"/>
</dbReference>
<sequence>MPKRSFQDWEDNAKKLEEEAIRAAPYLASDEKGSNFKDAVPPEIEDPAVKLNSTQLLKDQPPPVKPWVHFVAGGIGGMAGSVVTCPFDLVKTRLQSDVYQNVYKSKAIYKTGTPTQKVLNYMVQAGVHFKETCGILGSVYKQEGFTSLFKGLGPNLVGVIPARSINFFTYGTTKEIYSRYFNNGQEAAWIHLMAGATAGWATSTATNPIWMIKTRLQLDKAGNTKQYKNSWDCIKSIMKNEGIHGMYKGLSASYLGSVESILQWILYEQMKRVIKERSIEKFGHDERHKGVSEKIKEWCQRSGSAGLAKLVASIVTYPHEVVRTRLRQAPLENGKPKYTGLVQSFRLIFKEEGFISMYSGLTPHLMRTVPNSIIMFGTWEIVIKLLS</sequence>
<dbReference type="InterPro" id="IPR049562">
    <property type="entry name" value="SLC25A33/36-like"/>
</dbReference>
<keyword evidence="6" id="KW-1133">Transmembrane helix</keyword>
<dbReference type="AlphaFoldDB" id="A0A1Q3A8E6"/>
<dbReference type="InterPro" id="IPR002067">
    <property type="entry name" value="MCP"/>
</dbReference>
<dbReference type="OrthoDB" id="269120at2759"/>
<evidence type="ECO:0000313" key="13">
    <source>
        <dbReference type="Proteomes" id="UP000187013"/>
    </source>
</evidence>
<evidence type="ECO:0000256" key="6">
    <source>
        <dbReference type="ARBA" id="ARBA00022989"/>
    </source>
</evidence>